<sequence length="130" mass="13315">MMCTRNRLQCSDARRGLVRNTYSAAAGEARRPGSCSAWGSNFAAMGCAYACPRWPPLADSPAWEPYGSGAAGEVASDWLAFPLAGRSAVVAVAVAEVVAAAAAAVAAECCEQETSPLLPSSASSGCCRPR</sequence>
<dbReference type="EMBL" id="HBUE01259561">
    <property type="protein sequence ID" value="CAG6558382.1"/>
    <property type="molecule type" value="Transcribed_RNA"/>
</dbReference>
<proteinExistence type="predicted"/>
<accession>A0A8D8NAQ6</accession>
<reference evidence="1" key="1">
    <citation type="submission" date="2021-05" db="EMBL/GenBank/DDBJ databases">
        <authorList>
            <person name="Alioto T."/>
            <person name="Alioto T."/>
            <person name="Gomez Garrido J."/>
        </authorList>
    </citation>
    <scope>NUCLEOTIDE SEQUENCE</scope>
</reference>
<name>A0A8D8NAQ6_CULPI</name>
<dbReference type="EMBL" id="HBUE01154514">
    <property type="protein sequence ID" value="CAG6507053.1"/>
    <property type="molecule type" value="Transcribed_RNA"/>
</dbReference>
<organism evidence="1">
    <name type="scientific">Culex pipiens</name>
    <name type="common">House mosquito</name>
    <dbReference type="NCBI Taxonomy" id="7175"/>
    <lineage>
        <taxon>Eukaryota</taxon>
        <taxon>Metazoa</taxon>
        <taxon>Ecdysozoa</taxon>
        <taxon>Arthropoda</taxon>
        <taxon>Hexapoda</taxon>
        <taxon>Insecta</taxon>
        <taxon>Pterygota</taxon>
        <taxon>Neoptera</taxon>
        <taxon>Endopterygota</taxon>
        <taxon>Diptera</taxon>
        <taxon>Nematocera</taxon>
        <taxon>Culicoidea</taxon>
        <taxon>Culicidae</taxon>
        <taxon>Culicinae</taxon>
        <taxon>Culicini</taxon>
        <taxon>Culex</taxon>
        <taxon>Culex</taxon>
    </lineage>
</organism>
<evidence type="ECO:0000313" key="1">
    <source>
        <dbReference type="EMBL" id="CAG6558382.1"/>
    </source>
</evidence>
<dbReference type="AlphaFoldDB" id="A0A8D8NAQ6"/>
<protein>
    <submittedName>
        <fullName evidence="1">(northern house mosquito) hypothetical protein</fullName>
    </submittedName>
</protein>